<feature type="transmembrane region" description="Helical" evidence="6">
    <location>
        <begin position="490"/>
        <end position="511"/>
    </location>
</feature>
<feature type="transmembrane region" description="Helical" evidence="6">
    <location>
        <begin position="169"/>
        <end position="190"/>
    </location>
</feature>
<feature type="transmembrane region" description="Helical" evidence="6">
    <location>
        <begin position="331"/>
        <end position="355"/>
    </location>
</feature>
<evidence type="ECO:0000256" key="6">
    <source>
        <dbReference type="SAM" id="Phobius"/>
    </source>
</evidence>
<comment type="subcellular location">
    <subcellularLocation>
        <location evidence="1">Membrane</location>
        <topology evidence="1">Multi-pass membrane protein</topology>
    </subcellularLocation>
</comment>
<feature type="transmembrane region" description="Helical" evidence="6">
    <location>
        <begin position="202"/>
        <end position="223"/>
    </location>
</feature>
<proteinExistence type="predicted"/>
<evidence type="ECO:0000256" key="4">
    <source>
        <dbReference type="ARBA" id="ARBA00023136"/>
    </source>
</evidence>
<accession>A0A9P0GDQ4</accession>
<feature type="region of interest" description="Disordered" evidence="5">
    <location>
        <begin position="28"/>
        <end position="47"/>
    </location>
</feature>
<dbReference type="GO" id="GO:0016020">
    <property type="term" value="C:membrane"/>
    <property type="evidence" value="ECO:0007669"/>
    <property type="project" value="UniProtKB-SubCell"/>
</dbReference>
<dbReference type="InterPro" id="IPR011701">
    <property type="entry name" value="MFS"/>
</dbReference>
<dbReference type="Pfam" id="PF07690">
    <property type="entry name" value="MFS_1"/>
    <property type="match status" value="1"/>
</dbReference>
<dbReference type="SUPFAM" id="SSF103473">
    <property type="entry name" value="MFS general substrate transporter"/>
    <property type="match status" value="1"/>
</dbReference>
<feature type="transmembrane region" description="Helical" evidence="6">
    <location>
        <begin position="262"/>
        <end position="281"/>
    </location>
</feature>
<keyword evidence="4 6" id="KW-0472">Membrane</keyword>
<keyword evidence="8" id="KW-1185">Reference proteome</keyword>
<dbReference type="AlphaFoldDB" id="A0A9P0GDQ4"/>
<evidence type="ECO:0000256" key="2">
    <source>
        <dbReference type="ARBA" id="ARBA00022692"/>
    </source>
</evidence>
<evidence type="ECO:0000256" key="3">
    <source>
        <dbReference type="ARBA" id="ARBA00022989"/>
    </source>
</evidence>
<reference evidence="7" key="1">
    <citation type="submission" date="2022-01" db="EMBL/GenBank/DDBJ databases">
        <authorList>
            <person name="King R."/>
        </authorList>
    </citation>
    <scope>NUCLEOTIDE SEQUENCE</scope>
</reference>
<dbReference type="InterPro" id="IPR036259">
    <property type="entry name" value="MFS_trans_sf"/>
</dbReference>
<evidence type="ECO:0000256" key="5">
    <source>
        <dbReference type="SAM" id="MobiDB-lite"/>
    </source>
</evidence>
<evidence type="ECO:0000313" key="8">
    <source>
        <dbReference type="Proteomes" id="UP001153636"/>
    </source>
</evidence>
<keyword evidence="2 6" id="KW-0812">Transmembrane</keyword>
<feature type="transmembrane region" description="Helical" evidence="6">
    <location>
        <begin position="235"/>
        <end position="256"/>
    </location>
</feature>
<evidence type="ECO:0000256" key="1">
    <source>
        <dbReference type="ARBA" id="ARBA00004141"/>
    </source>
</evidence>
<evidence type="ECO:0000313" key="7">
    <source>
        <dbReference type="EMBL" id="CAH1106040.1"/>
    </source>
</evidence>
<dbReference type="Gene3D" id="1.20.1250.20">
    <property type="entry name" value="MFS general substrate transporter like domains"/>
    <property type="match status" value="1"/>
</dbReference>
<dbReference type="EMBL" id="OV651814">
    <property type="protein sequence ID" value="CAH1106040.1"/>
    <property type="molecule type" value="Genomic_DNA"/>
</dbReference>
<feature type="compositionally biased region" description="Basic and acidic residues" evidence="5">
    <location>
        <begin position="33"/>
        <end position="45"/>
    </location>
</feature>
<keyword evidence="3 6" id="KW-1133">Transmembrane helix</keyword>
<evidence type="ECO:0008006" key="9">
    <source>
        <dbReference type="Google" id="ProtNLM"/>
    </source>
</evidence>
<feature type="transmembrane region" description="Helical" evidence="6">
    <location>
        <begin position="413"/>
        <end position="433"/>
    </location>
</feature>
<gene>
    <name evidence="7" type="ORF">PSYICH_LOCUS7537</name>
</gene>
<dbReference type="CDD" id="cd17386">
    <property type="entry name" value="MFS_SLC46"/>
    <property type="match status" value="1"/>
</dbReference>
<dbReference type="OrthoDB" id="3026777at2759"/>
<dbReference type="PANTHER" id="PTHR23507">
    <property type="entry name" value="ZGC:174356"/>
    <property type="match status" value="1"/>
</dbReference>
<dbReference type="Proteomes" id="UP001153636">
    <property type="component" value="Chromosome 2"/>
</dbReference>
<sequence>MRQTQAKAVAGMTCQVLRKTRKRKMALAANNKTDADKKASKEKEANSNTNTIKIDATTWKGRYKFFIENITVEPMLACYIIPSVLASLATQNLNLEKACRVNLGYSTEVCDALTERRTQNYTFEEREVQQLVASMGVWKTMLQSALPAFLIMFIGSWSDRWGKRKPCMLFPIVGEFMTVVGLMICTFFFYELPMEVAGFIEGFFPAITGGWFTMFMGIFSYIADVTTTDVRTLRIGIVNVFCSLGIPIGLALSGILYKKIGFYGVFSISAVMYIVALYYGYKSIKEPKKLDKPVLPDQPCAFIRDFFDVRHLLDTFKVAFKKGENKRRKKVMLLMLVVMVVIGPMHGEMSVGYLFTRYRFNWDEVDFSIFSTYSMVTNLIGTSFSVGVFSHILKFDDAIIGIYSSMSKILSSFVYGFATTSLVFYLGAIVEILNGTSFIAMRSIASKLVPTDELGKVNSLFGVCEALMPLLYGPMYNATYAATLETMPGAFYILGGVLTVPAVIIFGWMYIQNRKAAKAKLVQDTEKPSIVTDVIINAIPKETQIGAPIGSPVLNNYKNSTEIKANSLKNGVINPAFEEQINVKNDKNKISIEKDATENAINKIVNNDIVENCINHHTHKDIIENGINNTYKESQEKGINNPVFKIEEN</sequence>
<dbReference type="PANTHER" id="PTHR23507:SF1">
    <property type="entry name" value="FI18259P1-RELATED"/>
    <property type="match status" value="1"/>
</dbReference>
<name>A0A9P0GDQ4_9CUCU</name>
<dbReference type="GO" id="GO:0022857">
    <property type="term" value="F:transmembrane transporter activity"/>
    <property type="evidence" value="ECO:0007669"/>
    <property type="project" value="InterPro"/>
</dbReference>
<protein>
    <recommendedName>
        <fullName evidence="9">Proton-coupled folate transporter</fullName>
    </recommendedName>
</protein>
<feature type="transmembrane region" description="Helical" evidence="6">
    <location>
        <begin position="375"/>
        <end position="393"/>
    </location>
</feature>
<organism evidence="7 8">
    <name type="scientific">Psylliodes chrysocephalus</name>
    <dbReference type="NCBI Taxonomy" id="3402493"/>
    <lineage>
        <taxon>Eukaryota</taxon>
        <taxon>Metazoa</taxon>
        <taxon>Ecdysozoa</taxon>
        <taxon>Arthropoda</taxon>
        <taxon>Hexapoda</taxon>
        <taxon>Insecta</taxon>
        <taxon>Pterygota</taxon>
        <taxon>Neoptera</taxon>
        <taxon>Endopterygota</taxon>
        <taxon>Coleoptera</taxon>
        <taxon>Polyphaga</taxon>
        <taxon>Cucujiformia</taxon>
        <taxon>Chrysomeloidea</taxon>
        <taxon>Chrysomelidae</taxon>
        <taxon>Galerucinae</taxon>
        <taxon>Alticini</taxon>
        <taxon>Psylliodes</taxon>
    </lineage>
</organism>